<dbReference type="PANTHER" id="PTHR23019:SF0">
    <property type="entry name" value="NUCLEAR PORE MEMBRANE GLYCOPROTEIN 210"/>
    <property type="match status" value="1"/>
</dbReference>
<protein>
    <recommendedName>
        <fullName evidence="2">NUP210 C-terminal Ig-like domain-containing protein</fullName>
    </recommendedName>
</protein>
<dbReference type="Proteomes" id="UP000288216">
    <property type="component" value="Unassembled WGS sequence"/>
</dbReference>
<dbReference type="OrthoDB" id="361283at2759"/>
<keyword evidence="1" id="KW-0812">Transmembrane</keyword>
<dbReference type="OMA" id="NCTYATE"/>
<keyword evidence="1" id="KW-1133">Transmembrane helix</keyword>
<evidence type="ECO:0000313" key="3">
    <source>
        <dbReference type="EMBL" id="GCB68852.1"/>
    </source>
</evidence>
<sequence>MVYYEIPGSVKTYREITVTGVGKATVSFHGFTCMIGLPNFNVYRFLVTTMNKDSSLRGDCSFAQVKAMSKLKPESNLACSVRFSNIVLQFLAPSVFSVEPEFLADTGQYSCTVIIKEIPDSVRRELSSGGDTYISVKASVLGGHYAGQVGRTEISFIPGFYMNQSSVTLSCKEPTVNITIFGIVKVLNELEVRSQSPAIVVSPPIQLYSVSNIVYSLSTVNLSLLQQGLPCTNISVSSPLTRQVMHVTVTVLRSGGNGGTTGELPFEESTFFDQLVESYQVLMFTLFAVLATTAIIFIAYNAFLTRIQTIPVIYVSTSSQTGYSSTPPCSNPRRRYLQSWLWSVR</sequence>
<dbReference type="GO" id="GO:0005643">
    <property type="term" value="C:nuclear pore"/>
    <property type="evidence" value="ECO:0007669"/>
    <property type="project" value="TreeGrafter"/>
</dbReference>
<organism evidence="3 4">
    <name type="scientific">Scyliorhinus torazame</name>
    <name type="common">Cloudy catshark</name>
    <name type="synonym">Catulus torazame</name>
    <dbReference type="NCBI Taxonomy" id="75743"/>
    <lineage>
        <taxon>Eukaryota</taxon>
        <taxon>Metazoa</taxon>
        <taxon>Chordata</taxon>
        <taxon>Craniata</taxon>
        <taxon>Vertebrata</taxon>
        <taxon>Chondrichthyes</taxon>
        <taxon>Elasmobranchii</taxon>
        <taxon>Galeomorphii</taxon>
        <taxon>Galeoidea</taxon>
        <taxon>Carcharhiniformes</taxon>
        <taxon>Scyliorhinidae</taxon>
        <taxon>Scyliorhinus</taxon>
    </lineage>
</organism>
<accession>A0A401P6U2</accession>
<dbReference type="PANTHER" id="PTHR23019">
    <property type="entry name" value="NUCLEAR PORE MEMBRANE GLYCOPROTEIN GP210-RELATED"/>
    <property type="match status" value="1"/>
</dbReference>
<gene>
    <name evidence="3" type="ORF">scyTo_0005370</name>
</gene>
<evidence type="ECO:0000313" key="4">
    <source>
        <dbReference type="Proteomes" id="UP000288216"/>
    </source>
</evidence>
<evidence type="ECO:0000256" key="1">
    <source>
        <dbReference type="SAM" id="Phobius"/>
    </source>
</evidence>
<keyword evidence="1" id="KW-0472">Membrane</keyword>
<dbReference type="EMBL" id="BFAA01001664">
    <property type="protein sequence ID" value="GCB68852.1"/>
    <property type="molecule type" value="Genomic_DNA"/>
</dbReference>
<dbReference type="InterPro" id="IPR055095">
    <property type="entry name" value="NUP210_Ig_C"/>
</dbReference>
<feature type="transmembrane region" description="Helical" evidence="1">
    <location>
        <begin position="281"/>
        <end position="303"/>
    </location>
</feature>
<evidence type="ECO:0000259" key="2">
    <source>
        <dbReference type="Pfam" id="PF22957"/>
    </source>
</evidence>
<dbReference type="AlphaFoldDB" id="A0A401P6U2"/>
<dbReference type="Pfam" id="PF22957">
    <property type="entry name" value="NUP210_Ig"/>
    <property type="match status" value="1"/>
</dbReference>
<name>A0A401P6U2_SCYTO</name>
<proteinExistence type="predicted"/>
<dbReference type="InterPro" id="IPR045197">
    <property type="entry name" value="NUP210-like"/>
</dbReference>
<keyword evidence="4" id="KW-1185">Reference proteome</keyword>
<dbReference type="STRING" id="75743.A0A401P6U2"/>
<reference evidence="3 4" key="1">
    <citation type="journal article" date="2018" name="Nat. Ecol. Evol.">
        <title>Shark genomes provide insights into elasmobranch evolution and the origin of vertebrates.</title>
        <authorList>
            <person name="Hara Y"/>
            <person name="Yamaguchi K"/>
            <person name="Onimaru K"/>
            <person name="Kadota M"/>
            <person name="Koyanagi M"/>
            <person name="Keeley SD"/>
            <person name="Tatsumi K"/>
            <person name="Tanaka K"/>
            <person name="Motone F"/>
            <person name="Kageyama Y"/>
            <person name="Nozu R"/>
            <person name="Adachi N"/>
            <person name="Nishimura O"/>
            <person name="Nakagawa R"/>
            <person name="Tanegashima C"/>
            <person name="Kiyatake I"/>
            <person name="Matsumoto R"/>
            <person name="Murakumo K"/>
            <person name="Nishida K"/>
            <person name="Terakita A"/>
            <person name="Kuratani S"/>
            <person name="Sato K"/>
            <person name="Hyodo S Kuraku.S."/>
        </authorList>
    </citation>
    <scope>NUCLEOTIDE SEQUENCE [LARGE SCALE GENOMIC DNA]</scope>
</reference>
<feature type="domain" description="NUP210 C-terminal Ig-like" evidence="2">
    <location>
        <begin position="43"/>
        <end position="189"/>
    </location>
</feature>
<comment type="caution">
    <text evidence="3">The sequence shown here is derived from an EMBL/GenBank/DDBJ whole genome shotgun (WGS) entry which is preliminary data.</text>
</comment>